<dbReference type="KEGG" id="bban:J4G43_054230"/>
<dbReference type="GeneID" id="93216705"/>
<dbReference type="EMBL" id="JAGEMI010000002">
    <property type="protein sequence ID" value="MBO1868918.1"/>
    <property type="molecule type" value="Genomic_DNA"/>
</dbReference>
<organism evidence="2">
    <name type="scientific">Bradyrhizobium barranii subsp. barranii</name>
    <dbReference type="NCBI Taxonomy" id="2823807"/>
    <lineage>
        <taxon>Bacteria</taxon>
        <taxon>Pseudomonadati</taxon>
        <taxon>Pseudomonadota</taxon>
        <taxon>Alphaproteobacteria</taxon>
        <taxon>Hyphomicrobiales</taxon>
        <taxon>Nitrobacteraceae</taxon>
        <taxon>Bradyrhizobium</taxon>
        <taxon>Bradyrhizobium barranii</taxon>
    </lineage>
</organism>
<evidence type="ECO:0000313" key="2">
    <source>
        <dbReference type="EMBL" id="NYY96258.1"/>
    </source>
</evidence>
<proteinExistence type="predicted"/>
<evidence type="ECO:0000313" key="4">
    <source>
        <dbReference type="EMBL" id="UGX89431.1"/>
    </source>
</evidence>
<sequence>MTRKRPDRELEAIAADLAEACKGLCPLESALLIAQGMREVYGGEWAIEAHSDGTFLILRKT</sequence>
<evidence type="ECO:0000313" key="3">
    <source>
        <dbReference type="EMBL" id="UEM18142.1"/>
    </source>
</evidence>
<name>A0A7Z0TS62_9BRAD</name>
<geneLocation type="plasmid" evidence="4 5">
    <name>pBb323S2d</name>
</geneLocation>
<accession>A0A7Z0TS62</accession>
<dbReference type="EMBL" id="CP088277">
    <property type="protein sequence ID" value="UGX89431.1"/>
    <property type="molecule type" value="Genomic_DNA"/>
</dbReference>
<evidence type="ECO:0000313" key="6">
    <source>
        <dbReference type="Proteomes" id="UP000664702"/>
    </source>
</evidence>
<geneLocation type="plasmid" evidence="3 6">
    <name>pBb144S4b</name>
</geneLocation>
<dbReference type="EMBL" id="JACBFH010000002">
    <property type="protein sequence ID" value="NYY96258.1"/>
    <property type="molecule type" value="Genomic_DNA"/>
</dbReference>
<protein>
    <submittedName>
        <fullName evidence="2">Uncharacterized protein</fullName>
    </submittedName>
</protein>
<dbReference type="AlphaFoldDB" id="A0A7Z0TS62"/>
<reference evidence="2" key="2">
    <citation type="submission" date="2020-06" db="EMBL/GenBank/DDBJ databases">
        <title>Whole Genome Sequence of Bradyrhizobium sp. Strain 323S2.</title>
        <authorList>
            <person name="Bromfield E.S.P."/>
        </authorList>
    </citation>
    <scope>NUCLEOTIDE SEQUENCE [LARGE SCALE GENOMIC DNA]</scope>
    <source>
        <strain evidence="2">323S2</strain>
    </source>
</reference>
<dbReference type="Proteomes" id="UP000564836">
    <property type="component" value="Plasmid pBb323S2d"/>
</dbReference>
<dbReference type="RefSeq" id="WP_028154395.1">
    <property type="nucleotide sequence ID" value="NZ_CP049701.1"/>
</dbReference>
<evidence type="ECO:0000313" key="1">
    <source>
        <dbReference type="EMBL" id="MBO1868918.1"/>
    </source>
</evidence>
<reference evidence="4 5" key="1">
    <citation type="journal article" date="2017" name="Syst. Appl. Microbiol.">
        <title>Soybeans inoculated with root zone soils of Canadian native legumes harbour diverse and novel Bradyrhizobium spp. that possess agricultural potential.</title>
        <authorList>
            <person name="Bromfield E.S.P."/>
            <person name="Cloutier S."/>
            <person name="Tambong J.T."/>
            <person name="Tran Thi T.V."/>
        </authorList>
    </citation>
    <scope>NUCLEOTIDE SEQUENCE [LARGE SCALE GENOMIC DNA]</scope>
    <source>
        <strain evidence="4 5">323S2</strain>
    </source>
</reference>
<reference evidence="5 6" key="4">
    <citation type="journal article" date="2022" name="Int. J. Syst. Evol. Microbiol.">
        <title>Strains of Bradyrhizobium barranii sp. nov. associated with legumes native to Canada are symbionts of soybeans and belong to different subspecies (subsp. barranii subsp. nov. and subsp. apii subsp. nov.) and symbiovars (sv. glycinearum and sv. septentrionale).</title>
        <authorList>
            <person name="Bromfield E.S.P."/>
            <person name="Cloutier S."/>
            <person name="Wasai-Hara S."/>
            <person name="Minamisawa K."/>
        </authorList>
    </citation>
    <scope>NUCLEOTIDE SEQUENCE [LARGE SCALE GENOMIC DNA]</scope>
    <source>
        <strain evidence="6">144S4</strain>
        <strain evidence="5">323S2</strain>
        <plasmid evidence="6">pBb144S4b</plasmid>
        <plasmid evidence="3 5">pBb323S2d</plasmid>
    </source>
</reference>
<dbReference type="Proteomes" id="UP000664702">
    <property type="component" value="Plasmid pBb144S4b"/>
</dbReference>
<gene>
    <name evidence="4" type="ORF">G6321_00000455</name>
    <name evidence="2" type="ORF">G6321_49990</name>
    <name evidence="3" type="ORF">J4G43_054230</name>
    <name evidence="1" type="ORF">J4G43_51580</name>
</gene>
<keyword evidence="3" id="KW-0614">Plasmid</keyword>
<dbReference type="EMBL" id="CP086138">
    <property type="protein sequence ID" value="UEM18142.1"/>
    <property type="molecule type" value="Genomic_DNA"/>
</dbReference>
<evidence type="ECO:0000313" key="5">
    <source>
        <dbReference type="Proteomes" id="UP000564836"/>
    </source>
</evidence>
<reference evidence="1" key="3">
    <citation type="submission" date="2021-03" db="EMBL/GenBank/DDBJ databases">
        <title>Whole Genome Sequence of Bradyrhizobium sp. Strain 144S4.</title>
        <authorList>
            <person name="Bromfield E.S.P."/>
            <person name="Cloutier S."/>
        </authorList>
    </citation>
    <scope>NUCLEOTIDE SEQUENCE [LARGE SCALE GENOMIC DNA]</scope>
    <source>
        <strain evidence="1">144S4</strain>
    </source>
</reference>